<keyword evidence="1" id="KW-0732">Signal</keyword>
<keyword evidence="4" id="KW-1185">Reference proteome</keyword>
<dbReference type="InterPro" id="IPR036645">
    <property type="entry name" value="Elafin-like_sf"/>
</dbReference>
<feature type="domain" description="WAP" evidence="2">
    <location>
        <begin position="15"/>
        <end position="66"/>
    </location>
</feature>
<dbReference type="GO" id="GO:0030414">
    <property type="term" value="F:peptidase inhibitor activity"/>
    <property type="evidence" value="ECO:0007669"/>
    <property type="project" value="InterPro"/>
</dbReference>
<dbReference type="EMBL" id="CAUJNA010003562">
    <property type="protein sequence ID" value="CAJ1404954.1"/>
    <property type="molecule type" value="Genomic_DNA"/>
</dbReference>
<organism evidence="3 4">
    <name type="scientific">Effrenium voratum</name>
    <dbReference type="NCBI Taxonomy" id="2562239"/>
    <lineage>
        <taxon>Eukaryota</taxon>
        <taxon>Sar</taxon>
        <taxon>Alveolata</taxon>
        <taxon>Dinophyceae</taxon>
        <taxon>Suessiales</taxon>
        <taxon>Symbiodiniaceae</taxon>
        <taxon>Effrenium</taxon>
    </lineage>
</organism>
<protein>
    <recommendedName>
        <fullName evidence="2">WAP domain-containing protein</fullName>
    </recommendedName>
</protein>
<dbReference type="SUPFAM" id="SSF57256">
    <property type="entry name" value="Elafin-like"/>
    <property type="match status" value="1"/>
</dbReference>
<feature type="signal peptide" evidence="1">
    <location>
        <begin position="1"/>
        <end position="17"/>
    </location>
</feature>
<dbReference type="Proteomes" id="UP001178507">
    <property type="component" value="Unassembled WGS sequence"/>
</dbReference>
<proteinExistence type="predicted"/>
<name>A0AA36JFZ2_9DINO</name>
<accession>A0AA36JFZ2</accession>
<sequence>MRAQPWLGCLLLRLLAAKELGCPALEKHAVGICVEECSDDSDCEAAGKAGHSCCSNGCGHVCMKPGVSTAPSNPFALMAVLREAVFADVLAALPEPMSKSEMRSVKVLSVKYPSDQRRDACQAFHKLAAHPKVSSVEWDGASPNCAEIEL</sequence>
<dbReference type="CDD" id="cd00199">
    <property type="entry name" value="WAP"/>
    <property type="match status" value="1"/>
</dbReference>
<gene>
    <name evidence="3" type="ORF">EVOR1521_LOCUS27309</name>
</gene>
<dbReference type="GO" id="GO:0005576">
    <property type="term" value="C:extracellular region"/>
    <property type="evidence" value="ECO:0007669"/>
    <property type="project" value="InterPro"/>
</dbReference>
<reference evidence="3" key="1">
    <citation type="submission" date="2023-08" db="EMBL/GenBank/DDBJ databases">
        <authorList>
            <person name="Chen Y."/>
            <person name="Shah S."/>
            <person name="Dougan E. K."/>
            <person name="Thang M."/>
            <person name="Chan C."/>
        </authorList>
    </citation>
    <scope>NUCLEOTIDE SEQUENCE</scope>
</reference>
<feature type="chain" id="PRO_5041378338" description="WAP domain-containing protein" evidence="1">
    <location>
        <begin position="18"/>
        <end position="150"/>
    </location>
</feature>
<dbReference type="Gene3D" id="4.10.75.10">
    <property type="entry name" value="Elafin-like"/>
    <property type="match status" value="1"/>
</dbReference>
<evidence type="ECO:0000313" key="3">
    <source>
        <dbReference type="EMBL" id="CAJ1404954.1"/>
    </source>
</evidence>
<dbReference type="SMART" id="SM00217">
    <property type="entry name" value="WAP"/>
    <property type="match status" value="1"/>
</dbReference>
<comment type="caution">
    <text evidence="3">The sequence shown here is derived from an EMBL/GenBank/DDBJ whole genome shotgun (WGS) entry which is preliminary data.</text>
</comment>
<dbReference type="PROSITE" id="PS51390">
    <property type="entry name" value="WAP"/>
    <property type="match status" value="1"/>
</dbReference>
<dbReference type="InterPro" id="IPR008197">
    <property type="entry name" value="WAP_dom"/>
</dbReference>
<dbReference type="Pfam" id="PF00095">
    <property type="entry name" value="WAP"/>
    <property type="match status" value="1"/>
</dbReference>
<evidence type="ECO:0000259" key="2">
    <source>
        <dbReference type="PROSITE" id="PS51390"/>
    </source>
</evidence>
<dbReference type="AlphaFoldDB" id="A0AA36JFZ2"/>
<evidence type="ECO:0000256" key="1">
    <source>
        <dbReference type="SAM" id="SignalP"/>
    </source>
</evidence>
<evidence type="ECO:0000313" key="4">
    <source>
        <dbReference type="Proteomes" id="UP001178507"/>
    </source>
</evidence>